<evidence type="ECO:0000256" key="4">
    <source>
        <dbReference type="ARBA" id="ARBA00022692"/>
    </source>
</evidence>
<evidence type="ECO:0000256" key="1">
    <source>
        <dbReference type="ARBA" id="ARBA00004127"/>
    </source>
</evidence>
<dbReference type="EMBL" id="BSXU01003333">
    <property type="protein sequence ID" value="GMG39934.1"/>
    <property type="molecule type" value="Genomic_DNA"/>
</dbReference>
<evidence type="ECO:0000256" key="6">
    <source>
        <dbReference type="ARBA" id="ARBA00023136"/>
    </source>
</evidence>
<name>A0A9W6YWR8_AMBMO</name>
<evidence type="ECO:0000313" key="10">
    <source>
        <dbReference type="Proteomes" id="UP001165063"/>
    </source>
</evidence>
<feature type="domain" description="Major facilitator superfamily (MFS) profile" evidence="8">
    <location>
        <begin position="62"/>
        <end position="459"/>
    </location>
</feature>
<dbReference type="Gene3D" id="1.20.1250.20">
    <property type="entry name" value="MFS general substrate transporter like domains"/>
    <property type="match status" value="2"/>
</dbReference>
<evidence type="ECO:0000313" key="9">
    <source>
        <dbReference type="EMBL" id="GMG39934.1"/>
    </source>
</evidence>
<dbReference type="Pfam" id="PF07690">
    <property type="entry name" value="MFS_1"/>
    <property type="match status" value="1"/>
</dbReference>
<feature type="transmembrane region" description="Helical" evidence="7">
    <location>
        <begin position="183"/>
        <end position="202"/>
    </location>
</feature>
<feature type="transmembrane region" description="Helical" evidence="7">
    <location>
        <begin position="360"/>
        <end position="385"/>
    </location>
</feature>
<dbReference type="PROSITE" id="PS50850">
    <property type="entry name" value="MFS"/>
    <property type="match status" value="1"/>
</dbReference>
<dbReference type="AlphaFoldDB" id="A0A9W6YWR8"/>
<dbReference type="SUPFAM" id="SSF103473">
    <property type="entry name" value="MFS general substrate transporter"/>
    <property type="match status" value="1"/>
</dbReference>
<sequence length="467" mass="52176">MQKPPSIMINISDMESITSPDETTINSTEKIHEEITGVVEFDGHKVVLESTDVLKSWKLKVQMIACFLSLMIAGMMDQSLGSNIENLVNYYHSNRTKVSNILICQVVGYLAGSAVNEPLHKAIGMHWLSVLEVVCVMLDCIVLYCKAPLAVLCVFAAIQGFGEGSIDCTLTLFVGNLKYPNELLGIMHGFYGLGCLISPLMVVAFTNKGWNWNIFYGVLFLIAAFTMTLCLVVFFRETRWKYRYIEKIKNDENEVEITVKKVISNKWVLFIAGTLFLYLGSELCVGIWLYNYFLTGKQKGDKFASTYTSIYWAFLTAGRFLMGFVTGKWFDRKEIRAILIYTSMITIGCTIFWACSNNTTVQIVFINMVGFFVGPMFATSMSVALHSLPSQIANIGVPIACGLGSAGAAVIPWLMGFISDLSVDGVSGKGLVYFPVFIFSTFTGAFLMWVVFYFLNRNKLEKGERLT</sequence>
<organism evidence="9 10">
    <name type="scientific">Ambrosiozyma monospora</name>
    <name type="common">Yeast</name>
    <name type="synonym">Endomycopsis monosporus</name>
    <dbReference type="NCBI Taxonomy" id="43982"/>
    <lineage>
        <taxon>Eukaryota</taxon>
        <taxon>Fungi</taxon>
        <taxon>Dikarya</taxon>
        <taxon>Ascomycota</taxon>
        <taxon>Saccharomycotina</taxon>
        <taxon>Pichiomycetes</taxon>
        <taxon>Pichiales</taxon>
        <taxon>Pichiaceae</taxon>
        <taxon>Ambrosiozyma</taxon>
    </lineage>
</organism>
<dbReference type="InterPro" id="IPR011701">
    <property type="entry name" value="MFS"/>
</dbReference>
<proteinExistence type="inferred from homology"/>
<feature type="transmembrane region" description="Helical" evidence="7">
    <location>
        <begin position="310"/>
        <end position="330"/>
    </location>
</feature>
<comment type="similarity">
    <text evidence="2">Belongs to the major facilitator superfamily.</text>
</comment>
<keyword evidence="4 7" id="KW-0812">Transmembrane</keyword>
<protein>
    <submittedName>
        <fullName evidence="9">Unnamed protein product</fullName>
    </submittedName>
</protein>
<feature type="transmembrane region" description="Helical" evidence="7">
    <location>
        <begin position="397"/>
        <end position="419"/>
    </location>
</feature>
<keyword evidence="10" id="KW-1185">Reference proteome</keyword>
<accession>A0A9W6YWR8</accession>
<comment type="caution">
    <text evidence="9">The sequence shown here is derived from an EMBL/GenBank/DDBJ whole genome shotgun (WGS) entry which is preliminary data.</text>
</comment>
<evidence type="ECO:0000259" key="8">
    <source>
        <dbReference type="PROSITE" id="PS50850"/>
    </source>
</evidence>
<comment type="subcellular location">
    <subcellularLocation>
        <location evidence="1">Endomembrane system</location>
        <topology evidence="1">Multi-pass membrane protein</topology>
    </subcellularLocation>
</comment>
<dbReference type="Proteomes" id="UP001165063">
    <property type="component" value="Unassembled WGS sequence"/>
</dbReference>
<feature type="transmembrane region" description="Helical" evidence="7">
    <location>
        <begin position="267"/>
        <end position="290"/>
    </location>
</feature>
<evidence type="ECO:0000256" key="2">
    <source>
        <dbReference type="ARBA" id="ARBA00008335"/>
    </source>
</evidence>
<dbReference type="OrthoDB" id="413079at2759"/>
<feature type="transmembrane region" description="Helical" evidence="7">
    <location>
        <begin position="337"/>
        <end position="354"/>
    </location>
</feature>
<evidence type="ECO:0000256" key="5">
    <source>
        <dbReference type="ARBA" id="ARBA00022989"/>
    </source>
</evidence>
<gene>
    <name evidence="9" type="ORF">Amon01_000575000</name>
</gene>
<dbReference type="InterPro" id="IPR036259">
    <property type="entry name" value="MFS_trans_sf"/>
</dbReference>
<dbReference type="InterPro" id="IPR020846">
    <property type="entry name" value="MFS_dom"/>
</dbReference>
<evidence type="ECO:0000256" key="7">
    <source>
        <dbReference type="SAM" id="Phobius"/>
    </source>
</evidence>
<keyword evidence="5 7" id="KW-1133">Transmembrane helix</keyword>
<dbReference type="PANTHER" id="PTHR23514">
    <property type="entry name" value="BYPASS OF STOP CODON PROTEIN 6"/>
    <property type="match status" value="1"/>
</dbReference>
<feature type="transmembrane region" description="Helical" evidence="7">
    <location>
        <begin position="127"/>
        <end position="145"/>
    </location>
</feature>
<evidence type="ECO:0000256" key="3">
    <source>
        <dbReference type="ARBA" id="ARBA00022448"/>
    </source>
</evidence>
<keyword evidence="3" id="KW-0813">Transport</keyword>
<feature type="transmembrane region" description="Helical" evidence="7">
    <location>
        <begin position="214"/>
        <end position="235"/>
    </location>
</feature>
<dbReference type="PANTHER" id="PTHR23514:SF3">
    <property type="entry name" value="BYPASS OF STOP CODON PROTEIN 6"/>
    <property type="match status" value="1"/>
</dbReference>
<keyword evidence="6 7" id="KW-0472">Membrane</keyword>
<dbReference type="GO" id="GO:0022857">
    <property type="term" value="F:transmembrane transporter activity"/>
    <property type="evidence" value="ECO:0007669"/>
    <property type="project" value="InterPro"/>
</dbReference>
<reference evidence="9" key="1">
    <citation type="submission" date="2023-04" db="EMBL/GenBank/DDBJ databases">
        <title>Ambrosiozyma monospora NBRC 1965.</title>
        <authorList>
            <person name="Ichikawa N."/>
            <person name="Sato H."/>
            <person name="Tonouchi N."/>
        </authorList>
    </citation>
    <scope>NUCLEOTIDE SEQUENCE</scope>
    <source>
        <strain evidence="9">NBRC 1965</strain>
    </source>
</reference>
<dbReference type="InterPro" id="IPR051788">
    <property type="entry name" value="MFS_Transporter"/>
</dbReference>
<feature type="transmembrane region" description="Helical" evidence="7">
    <location>
        <begin position="431"/>
        <end position="455"/>
    </location>
</feature>
<dbReference type="GO" id="GO:0016020">
    <property type="term" value="C:membrane"/>
    <property type="evidence" value="ECO:0007669"/>
    <property type="project" value="TreeGrafter"/>
</dbReference>
<dbReference type="GO" id="GO:0012505">
    <property type="term" value="C:endomembrane system"/>
    <property type="evidence" value="ECO:0007669"/>
    <property type="project" value="UniProtKB-SubCell"/>
</dbReference>